<sequence length="246" mass="27027">MTATLAQIWRHPIKGVGAEPLEHVTLSQGKCLPYDRHWAIAQDGARMDPDAPVWVPCMNFVRGAKAQTLMAITARMNGEIVTLNHPDLTEIVVHPERDAAALIDWLRPLYPENRPAPARVVAALGRGMTDSDFPSVAILGLSSLRALSQKAGRALDPRRFRGNLWLEGTAPWEEFDLVGRTLRIGDAELIVRERITRCRATHGNPDTGRADTDVLSLLEDGWGHQDFGVYAEVVTGGDIRCGDVIA</sequence>
<dbReference type="AlphaFoldDB" id="A0A840X2K6"/>
<dbReference type="Proteomes" id="UP000553766">
    <property type="component" value="Unassembled WGS sequence"/>
</dbReference>
<evidence type="ECO:0000259" key="1">
    <source>
        <dbReference type="PROSITE" id="PS51340"/>
    </source>
</evidence>
<gene>
    <name evidence="2" type="ORF">FHS89_003108</name>
</gene>
<dbReference type="Gene3D" id="2.40.33.20">
    <property type="entry name" value="PK beta-barrel domain-like"/>
    <property type="match status" value="1"/>
</dbReference>
<dbReference type="InterPro" id="IPR011037">
    <property type="entry name" value="Pyrv_Knase-like_insert_dom_sf"/>
</dbReference>
<dbReference type="InterPro" id="IPR005302">
    <property type="entry name" value="MoCF_Sase_C"/>
</dbReference>
<accession>A0A840X2K6</accession>
<dbReference type="RefSeq" id="WP_184013020.1">
    <property type="nucleotide sequence ID" value="NZ_JACIJS010000012.1"/>
</dbReference>
<comment type="caution">
    <text evidence="2">The sequence shown here is derived from an EMBL/GenBank/DDBJ whole genome shotgun (WGS) entry which is preliminary data.</text>
</comment>
<dbReference type="PROSITE" id="PS51340">
    <property type="entry name" value="MOSC"/>
    <property type="match status" value="1"/>
</dbReference>
<protein>
    <recommendedName>
        <fullName evidence="1">MOSC domain-containing protein</fullName>
    </recommendedName>
</protein>
<organism evidence="2 3">
    <name type="scientific">Rubricella aquisinus</name>
    <dbReference type="NCBI Taxonomy" id="2028108"/>
    <lineage>
        <taxon>Bacteria</taxon>
        <taxon>Pseudomonadati</taxon>
        <taxon>Pseudomonadota</taxon>
        <taxon>Alphaproteobacteria</taxon>
        <taxon>Rhodobacterales</taxon>
        <taxon>Paracoccaceae</taxon>
        <taxon>Rubricella</taxon>
    </lineage>
</organism>
<evidence type="ECO:0000313" key="2">
    <source>
        <dbReference type="EMBL" id="MBB5517064.1"/>
    </source>
</evidence>
<reference evidence="2 3" key="1">
    <citation type="submission" date="2020-08" db="EMBL/GenBank/DDBJ databases">
        <title>Genomic Encyclopedia of Type Strains, Phase IV (KMG-IV): sequencing the most valuable type-strain genomes for metagenomic binning, comparative biology and taxonomic classification.</title>
        <authorList>
            <person name="Goeker M."/>
        </authorList>
    </citation>
    <scope>NUCLEOTIDE SEQUENCE [LARGE SCALE GENOMIC DNA]</scope>
    <source>
        <strain evidence="2 3">DSM 103377</strain>
    </source>
</reference>
<dbReference type="InterPro" id="IPR005303">
    <property type="entry name" value="MOCOS_middle"/>
</dbReference>
<proteinExistence type="predicted"/>
<feature type="domain" description="MOSC" evidence="1">
    <location>
        <begin position="103"/>
        <end position="246"/>
    </location>
</feature>
<dbReference type="GO" id="GO:0030170">
    <property type="term" value="F:pyridoxal phosphate binding"/>
    <property type="evidence" value="ECO:0007669"/>
    <property type="project" value="InterPro"/>
</dbReference>
<dbReference type="EMBL" id="JACIJS010000012">
    <property type="protein sequence ID" value="MBB5517064.1"/>
    <property type="molecule type" value="Genomic_DNA"/>
</dbReference>
<dbReference type="GO" id="GO:0003824">
    <property type="term" value="F:catalytic activity"/>
    <property type="evidence" value="ECO:0007669"/>
    <property type="project" value="InterPro"/>
</dbReference>
<dbReference type="GO" id="GO:0030151">
    <property type="term" value="F:molybdenum ion binding"/>
    <property type="evidence" value="ECO:0007669"/>
    <property type="project" value="InterPro"/>
</dbReference>
<keyword evidence="3" id="KW-1185">Reference proteome</keyword>
<dbReference type="SUPFAM" id="SSF50800">
    <property type="entry name" value="PK beta-barrel domain-like"/>
    <property type="match status" value="1"/>
</dbReference>
<name>A0A840X2K6_9RHOB</name>
<dbReference type="Pfam" id="PF03473">
    <property type="entry name" value="MOSC"/>
    <property type="match status" value="1"/>
</dbReference>
<evidence type="ECO:0000313" key="3">
    <source>
        <dbReference type="Proteomes" id="UP000553766"/>
    </source>
</evidence>
<dbReference type="Pfam" id="PF03476">
    <property type="entry name" value="MOSC_N"/>
    <property type="match status" value="1"/>
</dbReference>